<evidence type="ECO:0000256" key="2">
    <source>
        <dbReference type="ARBA" id="ARBA00022448"/>
    </source>
</evidence>
<dbReference type="PANTHER" id="PTHR30043:SF1">
    <property type="entry name" value="ABC TRANSPORT SYSTEM PERMEASE PROTEIN P69"/>
    <property type="match status" value="1"/>
</dbReference>
<evidence type="ECO:0000256" key="6">
    <source>
        <dbReference type="ARBA" id="ARBA00023136"/>
    </source>
</evidence>
<dbReference type="RefSeq" id="WP_183383861.1">
    <property type="nucleotide sequence ID" value="NZ_JACHXR010000005.1"/>
</dbReference>
<feature type="transmembrane region" description="Helical" evidence="7">
    <location>
        <begin position="21"/>
        <end position="40"/>
    </location>
</feature>
<evidence type="ECO:0000256" key="7">
    <source>
        <dbReference type="SAM" id="Phobius"/>
    </source>
</evidence>
<dbReference type="AlphaFoldDB" id="A0A7W5EW19"/>
<dbReference type="EMBL" id="JACHXR010000005">
    <property type="protein sequence ID" value="MBB3231380.1"/>
    <property type="molecule type" value="Genomic_DNA"/>
</dbReference>
<evidence type="ECO:0000256" key="5">
    <source>
        <dbReference type="ARBA" id="ARBA00022989"/>
    </source>
</evidence>
<accession>A0A7W5EW19</accession>
<reference evidence="8 9" key="1">
    <citation type="submission" date="2020-08" db="EMBL/GenBank/DDBJ databases">
        <title>Genomic Encyclopedia of Type Strains, Phase III (KMG-III): the genomes of soil and plant-associated and newly described type strains.</title>
        <authorList>
            <person name="Whitman W."/>
        </authorList>
    </citation>
    <scope>NUCLEOTIDE SEQUENCE [LARGE SCALE GENOMIC DNA]</scope>
    <source>
        <strain evidence="8 9">CECT 7744</strain>
    </source>
</reference>
<dbReference type="InterPro" id="IPR035906">
    <property type="entry name" value="MetI-like_sf"/>
</dbReference>
<evidence type="ECO:0000313" key="9">
    <source>
        <dbReference type="Proteomes" id="UP000518892"/>
    </source>
</evidence>
<dbReference type="Gene3D" id="1.10.3720.10">
    <property type="entry name" value="MetI-like"/>
    <property type="match status" value="2"/>
</dbReference>
<keyword evidence="5 7" id="KW-1133">Transmembrane helix</keyword>
<keyword evidence="9" id="KW-1185">Reference proteome</keyword>
<feature type="transmembrane region" description="Helical" evidence="7">
    <location>
        <begin position="307"/>
        <end position="331"/>
    </location>
</feature>
<keyword evidence="2" id="KW-0813">Transport</keyword>
<keyword evidence="3" id="KW-1003">Cell membrane</keyword>
<dbReference type="GO" id="GO:0005886">
    <property type="term" value="C:plasma membrane"/>
    <property type="evidence" value="ECO:0007669"/>
    <property type="project" value="UniProtKB-SubCell"/>
</dbReference>
<feature type="transmembrane region" description="Helical" evidence="7">
    <location>
        <begin position="112"/>
        <end position="135"/>
    </location>
</feature>
<dbReference type="PROSITE" id="PS51257">
    <property type="entry name" value="PROKAR_LIPOPROTEIN"/>
    <property type="match status" value="1"/>
</dbReference>
<proteinExistence type="predicted"/>
<feature type="transmembrane region" description="Helical" evidence="7">
    <location>
        <begin position="221"/>
        <end position="242"/>
    </location>
</feature>
<keyword evidence="6 7" id="KW-0472">Membrane</keyword>
<evidence type="ECO:0000256" key="3">
    <source>
        <dbReference type="ARBA" id="ARBA00022475"/>
    </source>
</evidence>
<evidence type="ECO:0000313" key="8">
    <source>
        <dbReference type="EMBL" id="MBB3231380.1"/>
    </source>
</evidence>
<feature type="transmembrane region" description="Helical" evidence="7">
    <location>
        <begin position="433"/>
        <end position="453"/>
    </location>
</feature>
<evidence type="ECO:0000256" key="4">
    <source>
        <dbReference type="ARBA" id="ARBA00022692"/>
    </source>
</evidence>
<feature type="transmembrane region" description="Helical" evidence="7">
    <location>
        <begin position="68"/>
        <end position="92"/>
    </location>
</feature>
<comment type="caution">
    <text evidence="8">The sequence shown here is derived from an EMBL/GenBank/DDBJ whole genome shotgun (WGS) entry which is preliminary data.</text>
</comment>
<dbReference type="SUPFAM" id="SSF161098">
    <property type="entry name" value="MetI-like"/>
    <property type="match status" value="2"/>
</dbReference>
<gene>
    <name evidence="8" type="ORF">FHR97_002235</name>
</gene>
<name>A0A7W5EW19_9GAMM</name>
<feature type="transmembrane region" description="Helical" evidence="7">
    <location>
        <begin position="465"/>
        <end position="483"/>
    </location>
</feature>
<protein>
    <submittedName>
        <fullName evidence="8">Phosphonate transport system permease protein</fullName>
    </submittedName>
</protein>
<feature type="transmembrane region" description="Helical" evidence="7">
    <location>
        <begin position="249"/>
        <end position="266"/>
    </location>
</feature>
<dbReference type="Proteomes" id="UP000518892">
    <property type="component" value="Unassembled WGS sequence"/>
</dbReference>
<sequence>MDSYRTGKAAFWHSPTVRTSLAFVVLAIACALLADFRISAHDPWGELGRLLLGVVQPNFTAVDYLGEAILRTLAFAFVGVGLGAAAGMLLALVFRHRTVRTLCAFVRAIHELFWALIFLQFFGLHPLTGVLAIALPYAGVFAKVYAEILEETDPEPSRILPHGTGGISALAYTRISQAWPHLVSYTAYRLECGLRSSAVLGFVGIPTLGFYLDSSFSQGQYATVGALLLLFYGLIATLKLWVRPRLLPLYLLAAPFLLGSGLPIRWQNVSRFFTEDIVPAPLRRGEGLDGLLPWLGELLADQALPGIWNTLILTQVALVVTGLLTLALYPLASRHFTNRLSGALGHTLLVILRSTPEYLLAFILLQLWGPSMLPAVVALAIHNGGIIGHLIGRRSNAIALRPDAPRGVERYAFELTPRLYGPFLAFLFYRWEIIMRETAILGILGIATLGFYVDSAIQEIRFDQALVLIVITALLNIGVDILARHLRARLRLRHTATSEP</sequence>
<evidence type="ECO:0000256" key="1">
    <source>
        <dbReference type="ARBA" id="ARBA00004651"/>
    </source>
</evidence>
<keyword evidence="4 7" id="KW-0812">Transmembrane</keyword>
<organism evidence="8 9">
    <name type="scientific">Halomonas stenophila</name>
    <dbReference type="NCBI Taxonomy" id="795312"/>
    <lineage>
        <taxon>Bacteria</taxon>
        <taxon>Pseudomonadati</taxon>
        <taxon>Pseudomonadota</taxon>
        <taxon>Gammaproteobacteria</taxon>
        <taxon>Oceanospirillales</taxon>
        <taxon>Halomonadaceae</taxon>
        <taxon>Halomonas</taxon>
    </lineage>
</organism>
<dbReference type="PANTHER" id="PTHR30043">
    <property type="entry name" value="PHOSPHONATES TRANSPORT SYSTEM PERMEASE PROTEIN"/>
    <property type="match status" value="1"/>
</dbReference>
<comment type="subcellular location">
    <subcellularLocation>
        <location evidence="1">Cell membrane</location>
        <topology evidence="1">Multi-pass membrane protein</topology>
    </subcellularLocation>
</comment>